<accession>Q8GGW3</accession>
<dbReference type="AlphaFoldDB" id="Q8GGW3"/>
<dbReference type="EMBL" id="AF459640">
    <property type="protein sequence ID" value="AAO15548.1"/>
    <property type="molecule type" value="Genomic_DNA"/>
</dbReference>
<geneLocation type="plasmid" evidence="3">
    <name>pC7</name>
</geneLocation>
<comment type="similarity">
    <text evidence="1">Belongs to the Gram-positive plasmids replication protein type 1 family.</text>
</comment>
<dbReference type="GO" id="GO:0006260">
    <property type="term" value="P:DNA replication"/>
    <property type="evidence" value="ECO:0007669"/>
    <property type="project" value="UniProtKB-KW"/>
</dbReference>
<dbReference type="RefSeq" id="WP_032073088.1">
    <property type="nucleotide sequence ID" value="NC_025160.1"/>
</dbReference>
<reference evidence="3" key="1">
    <citation type="journal article" date="2004" name="Plasmid">
        <title>Characterization of pC7 from Lactobacillus paraplantarum C7 derived from Kimchi and development of lactic acid bacteria--Escherichia coli shuttle vector.</title>
        <authorList>
            <person name="Park W.J."/>
            <person name="Lee K.H."/>
            <person name="Lee J.M."/>
            <person name="Lee H.J."/>
            <person name="Kim J.H."/>
            <person name="Lee J.H."/>
            <person name="Chang H.C."/>
            <person name="Chung D.K."/>
        </authorList>
    </citation>
    <scope>NUCLEOTIDE SEQUENCE</scope>
    <source>
        <plasmid evidence="3">pC7</plasmid>
    </source>
</reference>
<organism evidence="3">
    <name type="scientific">Lactiplantibacillus paraplantarum</name>
    <dbReference type="NCBI Taxonomy" id="60520"/>
    <lineage>
        <taxon>Bacteria</taxon>
        <taxon>Bacillati</taxon>
        <taxon>Bacillota</taxon>
        <taxon>Bacilli</taxon>
        <taxon>Lactobacillales</taxon>
        <taxon>Lactobacillaceae</taxon>
        <taxon>Lactiplantibacillus</taxon>
    </lineage>
</organism>
<keyword evidence="3" id="KW-0614">Plasmid</keyword>
<dbReference type="InterPro" id="IPR000989">
    <property type="entry name" value="Rep"/>
</dbReference>
<dbReference type="GO" id="GO:0003677">
    <property type="term" value="F:DNA binding"/>
    <property type="evidence" value="ECO:0007669"/>
    <property type="project" value="InterPro"/>
</dbReference>
<evidence type="ECO:0000256" key="1">
    <source>
        <dbReference type="ARBA" id="ARBA00008909"/>
    </source>
</evidence>
<name>Q8GGW3_9LACO</name>
<dbReference type="Pfam" id="PF01446">
    <property type="entry name" value="Rep_1"/>
    <property type="match status" value="1"/>
</dbReference>
<proteinExistence type="inferred from homology"/>
<evidence type="ECO:0000313" key="3">
    <source>
        <dbReference type="EMBL" id="AAO15548.1"/>
    </source>
</evidence>
<keyword evidence="2" id="KW-0235">DNA replication</keyword>
<protein>
    <submittedName>
        <fullName evidence="3">Replication protein RepA</fullName>
    </submittedName>
</protein>
<sequence>MAKVFKDVTANGKERPWRERKTENVRYAEYLSILEFKRVHDIKNCGETLRFRKIGNHLKLFQTWFCHKRLCPLCNWRKSMKNSSQLKKIIAETVAREPKGRFLFLTLTVKNAYSAEELKASLRALTKAFNKLTRYKKVTKNLLGYLRSTEITVNEHDGSYNQHLHVLLFVRSSYFKSSDNYINQEEWTRLWRKALKVDYEPVVHVQVVKANKRKGTDSLQASAEETAKYEVKSADYMTANDERNLTVIKDLEYALAGTRQISYGGLLKQIKQDLKLEDVENGDLIHVGDEDYTKEQMEAAEEVVAKWDFKKQNYFMW</sequence>
<evidence type="ECO:0000256" key="2">
    <source>
        <dbReference type="ARBA" id="ARBA00022705"/>
    </source>
</evidence>